<evidence type="ECO:0000256" key="9">
    <source>
        <dbReference type="ARBA" id="ARBA00022989"/>
    </source>
</evidence>
<feature type="transmembrane region" description="Helical" evidence="12">
    <location>
        <begin position="182"/>
        <end position="204"/>
    </location>
</feature>
<evidence type="ECO:0000256" key="3">
    <source>
        <dbReference type="ARBA" id="ARBA00022448"/>
    </source>
</evidence>
<name>A0ABS9EMV9_9BACT</name>
<evidence type="ECO:0000256" key="5">
    <source>
        <dbReference type="ARBA" id="ARBA00022519"/>
    </source>
</evidence>
<evidence type="ECO:0000256" key="1">
    <source>
        <dbReference type="ARBA" id="ARBA00004429"/>
    </source>
</evidence>
<sequence>MRFRLVSRVLGLLCAIVSLSMTWPLYWSLKDGSNDIRAFLAAIAVGFISGAALYLAGRGEDYQELGIREAFAVVTLSWVLASAIGALPFYLAGSVETYTDGFFEAMSGFSTTGASILTDIQSNPRGILFWRSLTHWLGGMGIIVLSLAILPFIGVGGMQLFKAEVPGPTPEKLTPRVQQTAVLLWGVYVLLSGAEVLALAFGGMDLFESLTHTFGTMATGGFSPLNGSIGQYGKPYFDWVITVFMFLAGANFTLHYMALRGKPLSLWRDEEFRFYTKVILFSTVTITLSLLVFGGYSSAEKALRDAAFQVVSIVTTTGYATADFDLWPQYCRFLLLLLMFVGGCAGSTGGGMKNVRIMVILRRVGMEIKRLLHPRQVIKIRLNGTVLRNDVITSVTAFFILYIVLFALATLAMAAMGLDLTAAISSVAATLGNIGPGLGMVGPTQNYHWICAPGKWLLSLCMLLGRLEIFTVVMLFFPGTWKR</sequence>
<feature type="transmembrane region" description="Helical" evidence="12">
    <location>
        <begin position="69"/>
        <end position="91"/>
    </location>
</feature>
<evidence type="ECO:0000256" key="7">
    <source>
        <dbReference type="ARBA" id="ARBA00022692"/>
    </source>
</evidence>
<keyword evidence="10" id="KW-0406">Ion transport</keyword>
<evidence type="ECO:0000256" key="11">
    <source>
        <dbReference type="ARBA" id="ARBA00023136"/>
    </source>
</evidence>
<dbReference type="EMBL" id="JAKGUD010000005">
    <property type="protein sequence ID" value="MCF4142522.1"/>
    <property type="molecule type" value="Genomic_DNA"/>
</dbReference>
<evidence type="ECO:0000256" key="6">
    <source>
        <dbReference type="ARBA" id="ARBA00022538"/>
    </source>
</evidence>
<feature type="transmembrane region" description="Helical" evidence="12">
    <location>
        <begin position="333"/>
        <end position="352"/>
    </location>
</feature>
<proteinExistence type="inferred from homology"/>
<evidence type="ECO:0000313" key="14">
    <source>
        <dbReference type="Proteomes" id="UP001200430"/>
    </source>
</evidence>
<dbReference type="RefSeq" id="WP_236099247.1">
    <property type="nucleotide sequence ID" value="NZ_JAKGUD010000005.1"/>
</dbReference>
<feature type="transmembrane region" description="Helical" evidence="12">
    <location>
        <begin position="236"/>
        <end position="257"/>
    </location>
</feature>
<comment type="subcellular location">
    <subcellularLocation>
        <location evidence="1">Cell inner membrane</location>
        <topology evidence="1">Multi-pass membrane protein</topology>
    </subcellularLocation>
</comment>
<protein>
    <submittedName>
        <fullName evidence="13">TrkH family potassium uptake protein</fullName>
    </submittedName>
</protein>
<keyword evidence="14" id="KW-1185">Reference proteome</keyword>
<dbReference type="PIRSF" id="PIRSF006247">
    <property type="entry name" value="TrkH"/>
    <property type="match status" value="1"/>
</dbReference>
<keyword evidence="6" id="KW-0633">Potassium transport</keyword>
<dbReference type="PANTHER" id="PTHR32024">
    <property type="entry name" value="TRK SYSTEM POTASSIUM UPTAKE PROTEIN TRKG-RELATED"/>
    <property type="match status" value="1"/>
</dbReference>
<evidence type="ECO:0000256" key="8">
    <source>
        <dbReference type="ARBA" id="ARBA00022958"/>
    </source>
</evidence>
<feature type="transmembrane region" description="Helical" evidence="12">
    <location>
        <begin position="136"/>
        <end position="161"/>
    </location>
</feature>
<dbReference type="InterPro" id="IPR004772">
    <property type="entry name" value="TrkH"/>
</dbReference>
<comment type="similarity">
    <text evidence="2">Belongs to the TrkH potassium transport family.</text>
</comment>
<feature type="transmembrane region" description="Helical" evidence="12">
    <location>
        <begin position="278"/>
        <end position="296"/>
    </location>
</feature>
<organism evidence="13 14">
    <name type="scientific">Dethiosulfovibrio marinus</name>
    <dbReference type="NCBI Taxonomy" id="133532"/>
    <lineage>
        <taxon>Bacteria</taxon>
        <taxon>Thermotogati</taxon>
        <taxon>Synergistota</taxon>
        <taxon>Synergistia</taxon>
        <taxon>Synergistales</taxon>
        <taxon>Dethiosulfovibrionaceae</taxon>
        <taxon>Dethiosulfovibrio</taxon>
    </lineage>
</organism>
<evidence type="ECO:0000256" key="12">
    <source>
        <dbReference type="SAM" id="Phobius"/>
    </source>
</evidence>
<keyword evidence="3" id="KW-0813">Transport</keyword>
<gene>
    <name evidence="13" type="ORF">L2W38_06815</name>
</gene>
<dbReference type="Pfam" id="PF02386">
    <property type="entry name" value="TrkH"/>
    <property type="match status" value="1"/>
</dbReference>
<dbReference type="Proteomes" id="UP001200430">
    <property type="component" value="Unassembled WGS sequence"/>
</dbReference>
<comment type="caution">
    <text evidence="13">The sequence shown here is derived from an EMBL/GenBank/DDBJ whole genome shotgun (WGS) entry which is preliminary data.</text>
</comment>
<keyword evidence="8" id="KW-0630">Potassium</keyword>
<keyword evidence="9 12" id="KW-1133">Transmembrane helix</keyword>
<dbReference type="InterPro" id="IPR003445">
    <property type="entry name" value="Cat_transpt"/>
</dbReference>
<dbReference type="PANTHER" id="PTHR32024:SF2">
    <property type="entry name" value="TRK SYSTEM POTASSIUM UPTAKE PROTEIN TRKG-RELATED"/>
    <property type="match status" value="1"/>
</dbReference>
<evidence type="ECO:0000256" key="2">
    <source>
        <dbReference type="ARBA" id="ARBA00009137"/>
    </source>
</evidence>
<keyword evidence="7 12" id="KW-0812">Transmembrane</keyword>
<keyword evidence="11 12" id="KW-0472">Membrane</keyword>
<feature type="transmembrane region" description="Helical" evidence="12">
    <location>
        <begin position="391"/>
        <end position="416"/>
    </location>
</feature>
<evidence type="ECO:0000256" key="4">
    <source>
        <dbReference type="ARBA" id="ARBA00022475"/>
    </source>
</evidence>
<accession>A0ABS9EMV9</accession>
<feature type="transmembrane region" description="Helical" evidence="12">
    <location>
        <begin position="456"/>
        <end position="477"/>
    </location>
</feature>
<reference evidence="13 14" key="1">
    <citation type="submission" date="2022-01" db="EMBL/GenBank/DDBJ databases">
        <title>Dethiosulfovibrio faecalis sp. nov., a novel proteolytic, non-sulfur-reducing bacterium isolated from a marine aquaculture solid waste bioreactor.</title>
        <authorList>
            <person name="Grabowski S."/>
            <person name="Apolinario E."/>
            <person name="Schneider N."/>
            <person name="Marshall C.W."/>
            <person name="Sowers K.R."/>
        </authorList>
    </citation>
    <scope>NUCLEOTIDE SEQUENCE [LARGE SCALE GENOMIC DNA]</scope>
    <source>
        <strain evidence="13 14">DSM 12537</strain>
    </source>
</reference>
<evidence type="ECO:0000313" key="13">
    <source>
        <dbReference type="EMBL" id="MCF4142522.1"/>
    </source>
</evidence>
<keyword evidence="5" id="KW-0997">Cell inner membrane</keyword>
<evidence type="ECO:0000256" key="10">
    <source>
        <dbReference type="ARBA" id="ARBA00023065"/>
    </source>
</evidence>
<keyword evidence="4" id="KW-1003">Cell membrane</keyword>
<feature type="transmembrane region" description="Helical" evidence="12">
    <location>
        <begin position="38"/>
        <end position="57"/>
    </location>
</feature>